<keyword evidence="2" id="KW-1133">Transmembrane helix</keyword>
<feature type="region of interest" description="Disordered" evidence="1">
    <location>
        <begin position="32"/>
        <end position="96"/>
    </location>
</feature>
<keyword evidence="2" id="KW-0812">Transmembrane</keyword>
<keyword evidence="2" id="KW-0472">Membrane</keyword>
<evidence type="ECO:0000313" key="4">
    <source>
        <dbReference type="Proteomes" id="UP000622362"/>
    </source>
</evidence>
<evidence type="ECO:0000256" key="1">
    <source>
        <dbReference type="SAM" id="MobiDB-lite"/>
    </source>
</evidence>
<evidence type="ECO:0008006" key="5">
    <source>
        <dbReference type="Google" id="ProtNLM"/>
    </source>
</evidence>
<feature type="compositionally biased region" description="Basic and acidic residues" evidence="1">
    <location>
        <begin position="32"/>
        <end position="78"/>
    </location>
</feature>
<reference evidence="3" key="1">
    <citation type="submission" date="2020-11" db="EMBL/GenBank/DDBJ databases">
        <title>Molecular epidemiology and genomic profiles of multidrug-resistant bacteria collected from clinical sources in South Africa.</title>
        <authorList>
            <person name="Asante J."/>
            <person name="Amoako D.G."/>
        </authorList>
    </citation>
    <scope>NUCLEOTIDE SEQUENCE</scope>
    <source>
        <strain evidence="3">C68</strain>
    </source>
</reference>
<comment type="caution">
    <text evidence="3">The sequence shown here is derived from an EMBL/GenBank/DDBJ whole genome shotgun (WGS) entry which is preliminary data.</text>
</comment>
<proteinExistence type="predicted"/>
<dbReference type="Proteomes" id="UP000622362">
    <property type="component" value="Unassembled WGS sequence"/>
</dbReference>
<gene>
    <name evidence="3" type="ORF">I3V53_09410</name>
</gene>
<feature type="transmembrane region" description="Helical" evidence="2">
    <location>
        <begin position="6"/>
        <end position="26"/>
    </location>
</feature>
<dbReference type="EMBL" id="JADPYN010000020">
    <property type="protein sequence ID" value="MBF9304289.1"/>
    <property type="molecule type" value="Genomic_DNA"/>
</dbReference>
<accession>A0A8I0W7M9</accession>
<protein>
    <recommendedName>
        <fullName evidence="5">Transposon-related protein</fullName>
    </recommendedName>
</protein>
<name>A0A8I0W7M9_STAEP</name>
<dbReference type="AlphaFoldDB" id="A0A8I0W7M9"/>
<evidence type="ECO:0000256" key="2">
    <source>
        <dbReference type="SAM" id="Phobius"/>
    </source>
</evidence>
<sequence length="231" mass="26736">MRNKKLLGLLLIIVAIGMGFVVYFIVKDQWSGDDKKESQLPTHESKKSNDEDDKKIEKSKKEIDSMNDKSNEEKKKSDEDDAEQGSNSNKEDSHNLDKRTEFFIDNMFTNLNQENYNRIKNRLSTICTPHFMNKYFKDKDSQYNFYMDVNISGFETYESRKPQTNGKTIFATFERSTSPAHSGNNNSIKPSHEQMTVAVIYKKVNGKMLVNDFKIQSNEDLDSSDDSDDMD</sequence>
<evidence type="ECO:0000313" key="3">
    <source>
        <dbReference type="EMBL" id="MBF9304289.1"/>
    </source>
</evidence>
<organism evidence="3 4">
    <name type="scientific">Staphylococcus epidermidis</name>
    <dbReference type="NCBI Taxonomy" id="1282"/>
    <lineage>
        <taxon>Bacteria</taxon>
        <taxon>Bacillati</taxon>
        <taxon>Bacillota</taxon>
        <taxon>Bacilli</taxon>
        <taxon>Bacillales</taxon>
        <taxon>Staphylococcaceae</taxon>
        <taxon>Staphylococcus</taxon>
    </lineage>
</organism>
<dbReference type="RefSeq" id="WP_002502782.1">
    <property type="nucleotide sequence ID" value="NZ_CP064458.1"/>
</dbReference>